<sequence length="623" mass="65724">MQSSGPPSGYVVQGAGNSGPPGVGGGTVTSASSRFHELLEQVKVEFDSALQEGKSFRGIREEYNMKVEEQVAEISGMEQAICELERRFNNMKGEYEAEIARLKAQLQGGVSAPRPQANSFSQPTPAAPGPPTGSSAPASMNPPAANAPMPSQLPSSVQPSNKRTRGEPVVNSNAPAVSPAMLSSSTAAGPANMLSSVRATNGIMSPQGLVSMSSVPPTAASTSPSGMGAVTSPSATATRSAPPGNKNRTESSQPVRRTPGPGNDINVSVNAVAPVNVAPVNVNSQTRSEEDDYVVYQGRSTGGTTSNINIKLQNTFNHNSVVCCVRYSWNGLYLATGSNRCAHVLDATSGARIATFSKDDGTEPDANESNTIPDSYVRAVCFSPDGKWLITGAEDHVVKVWDVRNRTVKYHLQGHDADIYSVDASQDSSFIISGSGDKKAKIWSLQNGKLLTTLGGGDFGPTDGITSVSVSPTSHHVAAGSLDKIVRVWDVENGVLVRQFEGHHDSVYSVAFSPDGRSLLSGSLDKTLKLWDLAANQPSNQCRLSFTGHKDFVLSVAFSPNGRLLISGSKDRSVQFWDPRQSSMCLMLQGHKNSVISIAHSPTAKALATGSGDCRARTWAYTS</sequence>
<dbReference type="InterPro" id="IPR019775">
    <property type="entry name" value="WD40_repeat_CS"/>
</dbReference>
<keyword evidence="2 6" id="KW-0853">WD repeat</keyword>
<name>A0A7S1XH44_9RHOD</name>
<dbReference type="InterPro" id="IPR036322">
    <property type="entry name" value="WD40_repeat_dom_sf"/>
</dbReference>
<proteinExistence type="predicted"/>
<dbReference type="SMART" id="SM00320">
    <property type="entry name" value="WD40"/>
    <property type="match status" value="7"/>
</dbReference>
<keyword evidence="3" id="KW-0677">Repeat</keyword>
<dbReference type="Gene3D" id="2.130.10.10">
    <property type="entry name" value="YVTN repeat-like/Quinoprotein amine dehydrogenase"/>
    <property type="match status" value="1"/>
</dbReference>
<feature type="repeat" description="WD" evidence="6">
    <location>
        <begin position="458"/>
        <end position="499"/>
    </location>
</feature>
<feature type="repeat" description="WD" evidence="6">
    <location>
        <begin position="546"/>
        <end position="578"/>
    </location>
</feature>
<dbReference type="PRINTS" id="PR00320">
    <property type="entry name" value="GPROTEINBRPT"/>
</dbReference>
<keyword evidence="4" id="KW-0805">Transcription regulation</keyword>
<dbReference type="PROSITE" id="PS50294">
    <property type="entry name" value="WD_REPEATS_REGION"/>
    <property type="match status" value="6"/>
</dbReference>
<dbReference type="EMBL" id="HBGH01016311">
    <property type="protein sequence ID" value="CAD9236918.1"/>
    <property type="molecule type" value="Transcribed_RNA"/>
</dbReference>
<evidence type="ECO:0000256" key="2">
    <source>
        <dbReference type="ARBA" id="ARBA00022574"/>
    </source>
</evidence>
<feature type="region of interest" description="Disordered" evidence="8">
    <location>
        <begin position="208"/>
        <end position="264"/>
    </location>
</feature>
<feature type="repeat" description="WD" evidence="6">
    <location>
        <begin position="500"/>
        <end position="541"/>
    </location>
</feature>
<evidence type="ECO:0000256" key="6">
    <source>
        <dbReference type="PROSITE-ProRule" id="PRU00221"/>
    </source>
</evidence>
<evidence type="ECO:0000259" key="9">
    <source>
        <dbReference type="Pfam" id="PF08581"/>
    </source>
</evidence>
<feature type="repeat" description="WD" evidence="6">
    <location>
        <begin position="588"/>
        <end position="623"/>
    </location>
</feature>
<feature type="region of interest" description="Disordered" evidence="8">
    <location>
        <begin position="106"/>
        <end position="187"/>
    </location>
</feature>
<dbReference type="AlphaFoldDB" id="A0A7S1XH44"/>
<dbReference type="PROSITE" id="PS50082">
    <property type="entry name" value="WD_REPEATS_2"/>
    <property type="match status" value="6"/>
</dbReference>
<evidence type="ECO:0000313" key="10">
    <source>
        <dbReference type="EMBL" id="CAD9236918.1"/>
    </source>
</evidence>
<dbReference type="CDD" id="cd00200">
    <property type="entry name" value="WD40"/>
    <property type="match status" value="1"/>
</dbReference>
<dbReference type="InterPro" id="IPR013890">
    <property type="entry name" value="Tscrpt_rep_Tup1_N"/>
</dbReference>
<feature type="compositionally biased region" description="Low complexity" evidence="8">
    <location>
        <begin position="210"/>
        <end position="225"/>
    </location>
</feature>
<feature type="domain" description="Transcriptional repressor Tup1 N-terminal" evidence="9">
    <location>
        <begin position="34"/>
        <end position="107"/>
    </location>
</feature>
<feature type="compositionally biased region" description="Polar residues" evidence="8">
    <location>
        <begin position="170"/>
        <end position="187"/>
    </location>
</feature>
<evidence type="ECO:0000256" key="4">
    <source>
        <dbReference type="ARBA" id="ARBA00023015"/>
    </source>
</evidence>
<gene>
    <name evidence="10" type="ORF">CCAE0312_LOCUS9015</name>
</gene>
<protein>
    <recommendedName>
        <fullName evidence="9">Transcriptional repressor Tup1 N-terminal domain-containing protein</fullName>
    </recommendedName>
</protein>
<dbReference type="PANTHER" id="PTHR19848:SF8">
    <property type="entry name" value="F-BOX AND WD REPEAT DOMAIN CONTAINING 7"/>
    <property type="match status" value="1"/>
</dbReference>
<dbReference type="PANTHER" id="PTHR19848">
    <property type="entry name" value="WD40 REPEAT PROTEIN"/>
    <property type="match status" value="1"/>
</dbReference>
<dbReference type="InterPro" id="IPR001680">
    <property type="entry name" value="WD40_rpt"/>
</dbReference>
<dbReference type="Pfam" id="PF08581">
    <property type="entry name" value="Tup_N"/>
    <property type="match status" value="1"/>
</dbReference>
<dbReference type="Pfam" id="PF00400">
    <property type="entry name" value="WD40"/>
    <property type="match status" value="7"/>
</dbReference>
<feature type="repeat" description="WD" evidence="6">
    <location>
        <begin position="412"/>
        <end position="453"/>
    </location>
</feature>
<dbReference type="PROSITE" id="PS00678">
    <property type="entry name" value="WD_REPEATS_1"/>
    <property type="match status" value="3"/>
</dbReference>
<dbReference type="SUPFAM" id="SSF50978">
    <property type="entry name" value="WD40 repeat-like"/>
    <property type="match status" value="1"/>
</dbReference>
<evidence type="ECO:0000256" key="7">
    <source>
        <dbReference type="SAM" id="Coils"/>
    </source>
</evidence>
<keyword evidence="1" id="KW-0678">Repressor</keyword>
<keyword evidence="5" id="KW-0804">Transcription</keyword>
<evidence type="ECO:0000256" key="1">
    <source>
        <dbReference type="ARBA" id="ARBA00022491"/>
    </source>
</evidence>
<feature type="compositionally biased region" description="Polar residues" evidence="8">
    <location>
        <begin position="152"/>
        <end position="161"/>
    </location>
</feature>
<feature type="coiled-coil region" evidence="7">
    <location>
        <begin position="60"/>
        <end position="105"/>
    </location>
</feature>
<keyword evidence="7" id="KW-0175">Coiled coil</keyword>
<dbReference type="InterPro" id="IPR015943">
    <property type="entry name" value="WD40/YVTN_repeat-like_dom_sf"/>
</dbReference>
<feature type="compositionally biased region" description="Gly residues" evidence="8">
    <location>
        <begin position="16"/>
        <end position="27"/>
    </location>
</feature>
<dbReference type="Gene3D" id="1.20.5.340">
    <property type="match status" value="1"/>
</dbReference>
<evidence type="ECO:0000256" key="5">
    <source>
        <dbReference type="ARBA" id="ARBA00023163"/>
    </source>
</evidence>
<accession>A0A7S1XH44</accession>
<feature type="compositionally biased region" description="Low complexity" evidence="8">
    <location>
        <begin position="132"/>
        <end position="150"/>
    </location>
</feature>
<evidence type="ECO:0000256" key="3">
    <source>
        <dbReference type="ARBA" id="ARBA00022737"/>
    </source>
</evidence>
<feature type="region of interest" description="Disordered" evidence="8">
    <location>
        <begin position="1"/>
        <end position="30"/>
    </location>
</feature>
<feature type="repeat" description="WD" evidence="6">
    <location>
        <begin position="377"/>
        <end position="411"/>
    </location>
</feature>
<evidence type="ECO:0000256" key="8">
    <source>
        <dbReference type="SAM" id="MobiDB-lite"/>
    </source>
</evidence>
<organism evidence="10">
    <name type="scientific">Compsopogon caeruleus</name>
    <dbReference type="NCBI Taxonomy" id="31354"/>
    <lineage>
        <taxon>Eukaryota</taxon>
        <taxon>Rhodophyta</taxon>
        <taxon>Compsopogonophyceae</taxon>
        <taxon>Compsopogonales</taxon>
        <taxon>Compsopogonaceae</taxon>
        <taxon>Compsopogon</taxon>
    </lineage>
</organism>
<reference evidence="10" key="1">
    <citation type="submission" date="2021-01" db="EMBL/GenBank/DDBJ databases">
        <authorList>
            <person name="Corre E."/>
            <person name="Pelletier E."/>
            <person name="Niang G."/>
            <person name="Scheremetjew M."/>
            <person name="Finn R."/>
            <person name="Kale V."/>
            <person name="Holt S."/>
            <person name="Cochrane G."/>
            <person name="Meng A."/>
            <person name="Brown T."/>
            <person name="Cohen L."/>
        </authorList>
    </citation>
    <scope>NUCLEOTIDE SEQUENCE</scope>
    <source>
        <strain evidence="10">SAG 36.94</strain>
    </source>
</reference>
<dbReference type="InterPro" id="IPR020472">
    <property type="entry name" value="WD40_PAC1"/>
</dbReference>